<protein>
    <submittedName>
        <fullName evidence="2">Uncharacterized protein</fullName>
    </submittedName>
</protein>
<organism evidence="2 3">
    <name type="scientific">Ktedonosporobacter rubrisoli</name>
    <dbReference type="NCBI Taxonomy" id="2509675"/>
    <lineage>
        <taxon>Bacteria</taxon>
        <taxon>Bacillati</taxon>
        <taxon>Chloroflexota</taxon>
        <taxon>Ktedonobacteria</taxon>
        <taxon>Ktedonobacterales</taxon>
        <taxon>Ktedonosporobacteraceae</taxon>
        <taxon>Ktedonosporobacter</taxon>
    </lineage>
</organism>
<accession>A0A4P6JT17</accession>
<gene>
    <name evidence="2" type="ORF">EPA93_22230</name>
</gene>
<name>A0A4P6JT17_KTERU</name>
<feature type="compositionally biased region" description="Basic and acidic residues" evidence="1">
    <location>
        <begin position="46"/>
        <end position="68"/>
    </location>
</feature>
<keyword evidence="3" id="KW-1185">Reference proteome</keyword>
<evidence type="ECO:0000313" key="3">
    <source>
        <dbReference type="Proteomes" id="UP000290365"/>
    </source>
</evidence>
<dbReference type="AlphaFoldDB" id="A0A4P6JT17"/>
<sequence length="68" mass="7723">MDTQLQLNTSSPIVQRVLRLRERMTQADAVSVDAKNTHAAAANSRDISRWQKWQKSDPRPGREHHCGA</sequence>
<proteinExistence type="predicted"/>
<feature type="region of interest" description="Disordered" evidence="1">
    <location>
        <begin position="29"/>
        <end position="68"/>
    </location>
</feature>
<dbReference type="KEGG" id="kbs:EPA93_22230"/>
<reference evidence="2 3" key="1">
    <citation type="submission" date="2019-01" db="EMBL/GenBank/DDBJ databases">
        <title>Ktedonosporobacter rubrisoli SCAWS-G2.</title>
        <authorList>
            <person name="Huang Y."/>
            <person name="Yan B."/>
        </authorList>
    </citation>
    <scope>NUCLEOTIDE SEQUENCE [LARGE SCALE GENOMIC DNA]</scope>
    <source>
        <strain evidence="2 3">SCAWS-G2</strain>
    </source>
</reference>
<evidence type="ECO:0000313" key="2">
    <source>
        <dbReference type="EMBL" id="QBD78564.1"/>
    </source>
</evidence>
<dbReference type="EMBL" id="CP035758">
    <property type="protein sequence ID" value="QBD78564.1"/>
    <property type="molecule type" value="Genomic_DNA"/>
</dbReference>
<evidence type="ECO:0000256" key="1">
    <source>
        <dbReference type="SAM" id="MobiDB-lite"/>
    </source>
</evidence>
<dbReference type="RefSeq" id="WP_129889617.1">
    <property type="nucleotide sequence ID" value="NZ_CP035758.1"/>
</dbReference>
<dbReference type="Proteomes" id="UP000290365">
    <property type="component" value="Chromosome"/>
</dbReference>